<evidence type="ECO:0000313" key="1">
    <source>
        <dbReference type="EMBL" id="AIZ49683.1"/>
    </source>
</evidence>
<dbReference type="AlphaFoldDB" id="A0A0A7KTW3"/>
<reference evidence="1" key="2">
    <citation type="journal article" date="2015" name="Vet. Microbiol.">
        <title>Variants of a genomic island in Aeromonas salmonicida subsp. salmonicida link isolates with their geographical origins.</title>
        <authorList>
            <person name="Emond-Rheault J.G."/>
            <person name="Vincent A.T."/>
            <person name="Trudel M.V."/>
            <person name="Brochu F."/>
            <person name="Boyle B."/>
            <person name="Tanaka K.H."/>
            <person name="Attere S.A."/>
            <person name="Jubinville E."/>
            <person name="Loch T.P."/>
            <person name="Winters A.D."/>
            <person name="Faisal M."/>
            <person name="Frenette M."/>
            <person name="Derome N."/>
            <person name="Charette S.J."/>
        </authorList>
    </citation>
    <scope>NUCLEOTIDE SEQUENCE</scope>
    <source>
        <strain evidence="1">09-0167</strain>
    </source>
</reference>
<proteinExistence type="predicted"/>
<dbReference type="EMBL" id="KJ626180">
    <property type="protein sequence ID" value="AIZ49683.1"/>
    <property type="molecule type" value="Genomic_DNA"/>
</dbReference>
<accession>A0A0A7KTW3</accession>
<reference evidence="1" key="1">
    <citation type="submission" date="2014-03" db="EMBL/GenBank/DDBJ databases">
        <authorList>
            <person name="Emond-Rheault J.-G."/>
            <person name="Trudel M.V."/>
            <person name="Vincent A.T."/>
            <person name="Brochu F."/>
            <person name="Boyle B."/>
            <person name="Tanaka K.H."/>
            <person name="Attere S.A."/>
            <person name="Jubinville E."/>
            <person name="Frenette M."/>
            <person name="Derome N."/>
            <person name="Charette S.J."/>
        </authorList>
    </citation>
    <scope>NUCLEOTIDE SEQUENCE</scope>
    <source>
        <strain evidence="1">09-0167</strain>
    </source>
</reference>
<name>A0A0A7KTW3_AERSS</name>
<protein>
    <submittedName>
        <fullName evidence="1">Uncharacterized protein</fullName>
    </submittedName>
</protein>
<sequence>MSMCNCQTMARDLSETHDGRFPPSLHAPRCEDFKHFEFARITCDMGCFIVPADERDGVCENLDDPYQVETVMLTQDQFDKLPEYDG</sequence>
<organism evidence="1">
    <name type="scientific">Aeromonas salmonicida subsp. salmonicida</name>
    <dbReference type="NCBI Taxonomy" id="29491"/>
    <lineage>
        <taxon>Bacteria</taxon>
        <taxon>Pseudomonadati</taxon>
        <taxon>Pseudomonadota</taxon>
        <taxon>Gammaproteobacteria</taxon>
        <taxon>Aeromonadales</taxon>
        <taxon>Aeromonadaceae</taxon>
        <taxon>Aeromonas</taxon>
    </lineage>
</organism>